<dbReference type="Pfam" id="PF00379">
    <property type="entry name" value="Chitin_bind_4"/>
    <property type="match status" value="2"/>
</dbReference>
<evidence type="ECO:0000256" key="2">
    <source>
        <dbReference type="PROSITE-ProRule" id="PRU00497"/>
    </source>
</evidence>
<protein>
    <submittedName>
        <fullName evidence="4">Cuticular protein 132</fullName>
    </submittedName>
</protein>
<dbReference type="GO" id="GO:0042302">
    <property type="term" value="F:structural constituent of cuticle"/>
    <property type="evidence" value="ECO:0007669"/>
    <property type="project" value="UniProtKB-UniRule"/>
</dbReference>
<dbReference type="PANTHER" id="PTHR12236:SF79">
    <property type="entry name" value="CUTICULAR PROTEIN 50CB-RELATED"/>
    <property type="match status" value="1"/>
</dbReference>
<accession>A0A3S7SJR3</accession>
<reference evidence="4" key="1">
    <citation type="submission" date="2017-11" db="EMBL/GenBank/DDBJ databases">
        <authorList>
            <person name="Wang Y.-W."/>
            <person name="Wan P.-J."/>
            <person name="Li G.-Q."/>
        </authorList>
    </citation>
    <scope>NUCLEOTIDE SEQUENCE</scope>
</reference>
<dbReference type="EMBL" id="MG601687">
    <property type="protein sequence ID" value="AYA50012.1"/>
    <property type="molecule type" value="mRNA"/>
</dbReference>
<dbReference type="PROSITE" id="PS00233">
    <property type="entry name" value="CHIT_BIND_RR_1"/>
    <property type="match status" value="2"/>
</dbReference>
<dbReference type="InterPro" id="IPR031311">
    <property type="entry name" value="CHIT_BIND_RR_consensus"/>
</dbReference>
<organism evidence="4">
    <name type="scientific">Leptinotarsa decemlineata</name>
    <name type="common">Colorado potato beetle</name>
    <name type="synonym">Doryphora decemlineata</name>
    <dbReference type="NCBI Taxonomy" id="7539"/>
    <lineage>
        <taxon>Eukaryota</taxon>
        <taxon>Metazoa</taxon>
        <taxon>Ecdysozoa</taxon>
        <taxon>Arthropoda</taxon>
        <taxon>Hexapoda</taxon>
        <taxon>Insecta</taxon>
        <taxon>Pterygota</taxon>
        <taxon>Neoptera</taxon>
        <taxon>Endopterygota</taxon>
        <taxon>Coleoptera</taxon>
        <taxon>Polyphaga</taxon>
        <taxon>Cucujiformia</taxon>
        <taxon>Chrysomeloidea</taxon>
        <taxon>Chrysomelidae</taxon>
        <taxon>Chrysomelinae</taxon>
        <taxon>Doryphorini</taxon>
        <taxon>Leptinotarsa</taxon>
    </lineage>
</organism>
<keyword evidence="1 2" id="KW-0193">Cuticle</keyword>
<dbReference type="GO" id="GO:0005615">
    <property type="term" value="C:extracellular space"/>
    <property type="evidence" value="ECO:0007669"/>
    <property type="project" value="TreeGrafter"/>
</dbReference>
<evidence type="ECO:0000313" key="4">
    <source>
        <dbReference type="EMBL" id="AYA50012.1"/>
    </source>
</evidence>
<dbReference type="PANTHER" id="PTHR12236">
    <property type="entry name" value="STRUCTURAL CONTITUENT OF CUTICLE"/>
    <property type="match status" value="1"/>
</dbReference>
<name>A0A3S7SJR3_LEPDE</name>
<dbReference type="InterPro" id="IPR000618">
    <property type="entry name" value="Insect_cuticle"/>
</dbReference>
<proteinExistence type="evidence at transcript level"/>
<dbReference type="GO" id="GO:0031012">
    <property type="term" value="C:extracellular matrix"/>
    <property type="evidence" value="ECO:0007669"/>
    <property type="project" value="TreeGrafter"/>
</dbReference>
<dbReference type="PROSITE" id="PS51155">
    <property type="entry name" value="CHIT_BIND_RR_2"/>
    <property type="match status" value="2"/>
</dbReference>
<dbReference type="AlphaFoldDB" id="A0A3S7SJR3"/>
<sequence>MIQRSDDFVVPAERQTSGCYEFYYLHDPSPHLSPVSHFVVQLSSQTFINKTNALLPCHFFVVTLILTNVAFGVENIEESGHFNSRYNQAIDESGSAIFSNNPRNSVTSRDSRIFSSNPPREANLADNQPYQKLSERYKEKKSGEFENIQKKNYSFSYKVVNDLTGDDFSHSQITNSRTTNGEYRVKLPDGRVQIVSYSADKNGYKADIQKKNYSFSYKVVDDLTGDDFSHSQITNSRTTNGEYRVKLPDGRVQIVSYSADKNGYKADVKYTENGVERNGHQEVPDRGSSIPVRRISPTRKFHPLKTERTNYLDGTQRNSAIVKLKAVAPAALLQRYDSYESFAVIPSPAYPDEAVAVSGNLQIPVPVNVQIYTSNARDHMTGSYYPVETSSPPPFFYDDSNNYQQPVMSPEIITNGDHGIISPGSTPSSFVLTDKHGQVIDNIRLVTTTAIPVVFASNPATPNGRHFVGIRSTAEASSR</sequence>
<dbReference type="InterPro" id="IPR051217">
    <property type="entry name" value="Insect_Cuticle_Struc_Prot"/>
</dbReference>
<dbReference type="OrthoDB" id="6382199at2759"/>
<feature type="compositionally biased region" description="Polar residues" evidence="3">
    <location>
        <begin position="97"/>
        <end position="118"/>
    </location>
</feature>
<evidence type="ECO:0000256" key="1">
    <source>
        <dbReference type="ARBA" id="ARBA00022460"/>
    </source>
</evidence>
<evidence type="ECO:0000256" key="3">
    <source>
        <dbReference type="SAM" id="MobiDB-lite"/>
    </source>
</evidence>
<feature type="region of interest" description="Disordered" evidence="3">
    <location>
        <begin position="97"/>
        <end position="129"/>
    </location>
</feature>